<dbReference type="RefSeq" id="WP_175477928.1">
    <property type="nucleotide sequence ID" value="NZ_FOOG01000054.1"/>
</dbReference>
<dbReference type="InterPro" id="IPR018485">
    <property type="entry name" value="FGGY_C"/>
</dbReference>
<evidence type="ECO:0000313" key="8">
    <source>
        <dbReference type="Proteomes" id="UP000198897"/>
    </source>
</evidence>
<dbReference type="InterPro" id="IPR043129">
    <property type="entry name" value="ATPase_NBD"/>
</dbReference>
<accession>A0A1I2SV65</accession>
<keyword evidence="8" id="KW-1185">Reference proteome</keyword>
<reference evidence="8" key="1">
    <citation type="submission" date="2016-10" db="EMBL/GenBank/DDBJ databases">
        <authorList>
            <person name="Varghese N."/>
            <person name="Submissions S."/>
        </authorList>
    </citation>
    <scope>NUCLEOTIDE SEQUENCE [LARGE SCALE GENOMIC DNA]</scope>
    <source>
        <strain evidence="8">FP5</strain>
    </source>
</reference>
<feature type="domain" description="Carbohydrate kinase FGGY C-terminal" evidence="6">
    <location>
        <begin position="297"/>
        <end position="439"/>
    </location>
</feature>
<dbReference type="Pfam" id="PF00370">
    <property type="entry name" value="FGGY_N"/>
    <property type="match status" value="1"/>
</dbReference>
<evidence type="ECO:0000259" key="5">
    <source>
        <dbReference type="Pfam" id="PF00370"/>
    </source>
</evidence>
<dbReference type="InterPro" id="IPR000577">
    <property type="entry name" value="Carb_kinase_FGGY"/>
</dbReference>
<keyword evidence="2 4" id="KW-0808">Transferase</keyword>
<evidence type="ECO:0000256" key="3">
    <source>
        <dbReference type="ARBA" id="ARBA00022777"/>
    </source>
</evidence>
<organism evidence="7 8">
    <name type="scientific">Halobacillus alkaliphilus</name>
    <dbReference type="NCBI Taxonomy" id="396056"/>
    <lineage>
        <taxon>Bacteria</taxon>
        <taxon>Bacillati</taxon>
        <taxon>Bacillota</taxon>
        <taxon>Bacilli</taxon>
        <taxon>Bacillales</taxon>
        <taxon>Bacillaceae</taxon>
        <taxon>Halobacillus</taxon>
    </lineage>
</organism>
<dbReference type="Gene3D" id="3.30.420.40">
    <property type="match status" value="2"/>
</dbReference>
<dbReference type="PROSITE" id="PS00445">
    <property type="entry name" value="FGGY_KINASES_2"/>
    <property type="match status" value="1"/>
</dbReference>
<feature type="domain" description="Carbohydrate kinase FGGY N-terminal" evidence="5">
    <location>
        <begin position="3"/>
        <end position="245"/>
    </location>
</feature>
<evidence type="ECO:0000259" key="6">
    <source>
        <dbReference type="Pfam" id="PF02782"/>
    </source>
</evidence>
<dbReference type="Proteomes" id="UP000198897">
    <property type="component" value="Unassembled WGS sequence"/>
</dbReference>
<proteinExistence type="inferred from homology"/>
<dbReference type="PIRSF" id="PIRSF000538">
    <property type="entry name" value="GlpK"/>
    <property type="match status" value="1"/>
</dbReference>
<evidence type="ECO:0000256" key="2">
    <source>
        <dbReference type="ARBA" id="ARBA00022679"/>
    </source>
</evidence>
<dbReference type="InterPro" id="IPR050406">
    <property type="entry name" value="FGGY_Carb_Kinase"/>
</dbReference>
<protein>
    <submittedName>
        <fullName evidence="7">Xylulokinase</fullName>
    </submittedName>
</protein>
<dbReference type="AlphaFoldDB" id="A0A1I2SV65"/>
<keyword evidence="3 4" id="KW-0418">Kinase</keyword>
<dbReference type="InterPro" id="IPR018483">
    <property type="entry name" value="Carb_kinase_FGGY_CS"/>
</dbReference>
<evidence type="ECO:0000256" key="4">
    <source>
        <dbReference type="RuleBase" id="RU003733"/>
    </source>
</evidence>
<sequence>MTYIAAFDLGTSALKGILLDRQGHRASEQSIEIETKYGPNGEVEQQPEQWWQALQTILSIWQDTTPERVEAIKVITFSGQMEDVIPLDPSGTASTAILYSDTRADQEARFIQLKKPYLSNITGNSIRSSTPFAKLLWMKKHQPDQYQSAKAFVFSAKDYLIYKLTNEAVTDPVTAATSGLMDLHERRWSEELLSDFLIDAVKMPRLLEPEQEAGKITDKVSQWTGFSVGTPVLCGSGDAGAATLGAGALHEGDLYLYLGTTGWAAAPTEKRVNKIDGVFTLSHLPGGTNISIAPLLNAGNVHKWAVHIWGDQTKLPYEKFEKMAAASPAGANGVLFLPYLHGERFPVMDPEASGAFVGLHPAVQKSDFTRAVVEGLCFSCCQVIESLSEKQEGMITIIGGGTRSRVWTQTLADILNSPVRVPNESEYSTVLGAASTAFIWMGWVEDYAEFTEKYIVPQEAEVFTPEQENQETYRSQYKRYLKLYPGLQGTYNN</sequence>
<dbReference type="InterPro" id="IPR018484">
    <property type="entry name" value="FGGY_N"/>
</dbReference>
<dbReference type="Pfam" id="PF02782">
    <property type="entry name" value="FGGY_C"/>
    <property type="match status" value="1"/>
</dbReference>
<dbReference type="GO" id="GO:0005975">
    <property type="term" value="P:carbohydrate metabolic process"/>
    <property type="evidence" value="ECO:0007669"/>
    <property type="project" value="InterPro"/>
</dbReference>
<dbReference type="GO" id="GO:0016301">
    <property type="term" value="F:kinase activity"/>
    <property type="evidence" value="ECO:0007669"/>
    <property type="project" value="UniProtKB-KW"/>
</dbReference>
<dbReference type="SUPFAM" id="SSF53067">
    <property type="entry name" value="Actin-like ATPase domain"/>
    <property type="match status" value="2"/>
</dbReference>
<dbReference type="GO" id="GO:0016773">
    <property type="term" value="F:phosphotransferase activity, alcohol group as acceptor"/>
    <property type="evidence" value="ECO:0007669"/>
    <property type="project" value="InterPro"/>
</dbReference>
<evidence type="ECO:0000313" key="7">
    <source>
        <dbReference type="EMBL" id="SFG54827.1"/>
    </source>
</evidence>
<name>A0A1I2SV65_9BACI</name>
<evidence type="ECO:0000256" key="1">
    <source>
        <dbReference type="ARBA" id="ARBA00009156"/>
    </source>
</evidence>
<dbReference type="PANTHER" id="PTHR43095">
    <property type="entry name" value="SUGAR KINASE"/>
    <property type="match status" value="1"/>
</dbReference>
<dbReference type="EMBL" id="FOOG01000054">
    <property type="protein sequence ID" value="SFG54827.1"/>
    <property type="molecule type" value="Genomic_DNA"/>
</dbReference>
<comment type="similarity">
    <text evidence="1 4">Belongs to the FGGY kinase family.</text>
</comment>
<gene>
    <name evidence="7" type="ORF">SAMN05216353_15416</name>
</gene>
<dbReference type="CDD" id="cd07805">
    <property type="entry name" value="ASKHA_NBD_FGGY_CvXK-like"/>
    <property type="match status" value="1"/>
</dbReference>
<dbReference type="PANTHER" id="PTHR43095:SF5">
    <property type="entry name" value="XYLULOSE KINASE"/>
    <property type="match status" value="1"/>
</dbReference>